<comment type="caution">
    <text evidence="2">The sequence shown here is derived from an EMBL/GenBank/DDBJ whole genome shotgun (WGS) entry which is preliminary data.</text>
</comment>
<dbReference type="InterPro" id="IPR003395">
    <property type="entry name" value="RecF/RecN/SMC_N"/>
</dbReference>
<reference evidence="2" key="1">
    <citation type="submission" date="2020-11" db="EMBL/GenBank/DDBJ databases">
        <authorList>
            <consortium name="DOE Joint Genome Institute"/>
            <person name="Ahrendt S."/>
            <person name="Riley R."/>
            <person name="Andreopoulos W."/>
            <person name="Labutti K."/>
            <person name="Pangilinan J."/>
            <person name="Ruiz-Duenas F.J."/>
            <person name="Barrasa J.M."/>
            <person name="Sanchez-Garcia M."/>
            <person name="Camarero S."/>
            <person name="Miyauchi S."/>
            <person name="Serrano A."/>
            <person name="Linde D."/>
            <person name="Babiker R."/>
            <person name="Drula E."/>
            <person name="Ayuso-Fernandez I."/>
            <person name="Pacheco R."/>
            <person name="Padilla G."/>
            <person name="Ferreira P."/>
            <person name="Barriuso J."/>
            <person name="Kellner H."/>
            <person name="Castanera R."/>
            <person name="Alfaro M."/>
            <person name="Ramirez L."/>
            <person name="Pisabarro A.G."/>
            <person name="Kuo A."/>
            <person name="Tritt A."/>
            <person name="Lipzen A."/>
            <person name="He G."/>
            <person name="Yan M."/>
            <person name="Ng V."/>
            <person name="Cullen D."/>
            <person name="Martin F."/>
            <person name="Rosso M.-N."/>
            <person name="Henrissat B."/>
            <person name="Hibbett D."/>
            <person name="Martinez A.T."/>
            <person name="Grigoriev I.V."/>
        </authorList>
    </citation>
    <scope>NUCLEOTIDE SEQUENCE</scope>
    <source>
        <strain evidence="2">CBS 247.69</strain>
    </source>
</reference>
<accession>A0A9P6CHS7</accession>
<sequence>MRIEELVLEGFKSYPVRTQITGWDSSFNAITGLNGSGKSNILDAICFVLGITNMSQMRAANQQDLIYKRGQAGITKASVTIVFDNSDRSKSPLGQEDHKQITVTRQVCSSQTYAGVLLNLLSASRLHFPMFPNIF</sequence>
<dbReference type="PANTHER" id="PTHR43941">
    <property type="entry name" value="STRUCTURAL MAINTENANCE OF CHROMOSOMES PROTEIN 2"/>
    <property type="match status" value="1"/>
</dbReference>
<dbReference type="GO" id="GO:0003682">
    <property type="term" value="F:chromatin binding"/>
    <property type="evidence" value="ECO:0007669"/>
    <property type="project" value="TreeGrafter"/>
</dbReference>
<dbReference type="EMBL" id="MU150240">
    <property type="protein sequence ID" value="KAF9466761.1"/>
    <property type="molecule type" value="Genomic_DNA"/>
</dbReference>
<dbReference type="PANTHER" id="PTHR43941:SF1">
    <property type="entry name" value="STRUCTURAL MAINTENANCE OF CHROMOSOMES PROTEIN 2"/>
    <property type="match status" value="1"/>
</dbReference>
<dbReference type="Proteomes" id="UP000807353">
    <property type="component" value="Unassembled WGS sequence"/>
</dbReference>
<dbReference type="OrthoDB" id="10255539at2759"/>
<protein>
    <submittedName>
        <fullName evidence="2">RecF/RecN/SMC</fullName>
    </submittedName>
</protein>
<evidence type="ECO:0000313" key="3">
    <source>
        <dbReference type="Proteomes" id="UP000807353"/>
    </source>
</evidence>
<organism evidence="2 3">
    <name type="scientific">Collybia nuda</name>
    <dbReference type="NCBI Taxonomy" id="64659"/>
    <lineage>
        <taxon>Eukaryota</taxon>
        <taxon>Fungi</taxon>
        <taxon>Dikarya</taxon>
        <taxon>Basidiomycota</taxon>
        <taxon>Agaricomycotina</taxon>
        <taxon>Agaricomycetes</taxon>
        <taxon>Agaricomycetidae</taxon>
        <taxon>Agaricales</taxon>
        <taxon>Tricholomatineae</taxon>
        <taxon>Clitocybaceae</taxon>
        <taxon>Collybia</taxon>
    </lineage>
</organism>
<dbReference type="InterPro" id="IPR027417">
    <property type="entry name" value="P-loop_NTPase"/>
</dbReference>
<proteinExistence type="predicted"/>
<dbReference type="Pfam" id="PF02463">
    <property type="entry name" value="SMC_N"/>
    <property type="match status" value="1"/>
</dbReference>
<dbReference type="Gene3D" id="3.40.50.300">
    <property type="entry name" value="P-loop containing nucleotide triphosphate hydrolases"/>
    <property type="match status" value="1"/>
</dbReference>
<feature type="domain" description="RecF/RecN/SMC N-terminal" evidence="1">
    <location>
        <begin position="3"/>
        <end position="112"/>
    </location>
</feature>
<evidence type="ECO:0000313" key="2">
    <source>
        <dbReference type="EMBL" id="KAF9466761.1"/>
    </source>
</evidence>
<dbReference type="AlphaFoldDB" id="A0A9P6CHS7"/>
<dbReference type="GO" id="GO:0000796">
    <property type="term" value="C:condensin complex"/>
    <property type="evidence" value="ECO:0007669"/>
    <property type="project" value="TreeGrafter"/>
</dbReference>
<evidence type="ECO:0000259" key="1">
    <source>
        <dbReference type="Pfam" id="PF02463"/>
    </source>
</evidence>
<gene>
    <name evidence="2" type="ORF">BDZ94DRAFT_136181</name>
</gene>
<dbReference type="GO" id="GO:0007076">
    <property type="term" value="P:mitotic chromosome condensation"/>
    <property type="evidence" value="ECO:0007669"/>
    <property type="project" value="TreeGrafter"/>
</dbReference>
<dbReference type="GO" id="GO:0000793">
    <property type="term" value="C:condensed chromosome"/>
    <property type="evidence" value="ECO:0007669"/>
    <property type="project" value="TreeGrafter"/>
</dbReference>
<name>A0A9P6CHS7_9AGAR</name>
<keyword evidence="3" id="KW-1185">Reference proteome</keyword>
<dbReference type="GO" id="GO:0000785">
    <property type="term" value="C:chromatin"/>
    <property type="evidence" value="ECO:0007669"/>
    <property type="project" value="TreeGrafter"/>
</dbReference>
<dbReference type="SUPFAM" id="SSF52540">
    <property type="entry name" value="P-loop containing nucleoside triphosphate hydrolases"/>
    <property type="match status" value="1"/>
</dbReference>